<dbReference type="InterPro" id="IPR055199">
    <property type="entry name" value="Hda_lid"/>
</dbReference>
<feature type="domain" description="Hda lid" evidence="1">
    <location>
        <begin position="171"/>
        <end position="230"/>
    </location>
</feature>
<comment type="caution">
    <text evidence="2">The sequence shown here is derived from an EMBL/GenBank/DDBJ whole genome shotgun (WGS) entry which is preliminary data.</text>
</comment>
<protein>
    <recommendedName>
        <fullName evidence="1">Hda lid domain-containing protein</fullName>
    </recommendedName>
</protein>
<dbReference type="NCBIfam" id="TIGR03420">
    <property type="entry name" value="DnaA_homol_Hda"/>
    <property type="match status" value="1"/>
</dbReference>
<dbReference type="PANTHER" id="PTHR30050:SF5">
    <property type="entry name" value="DNAA REGULATORY INACTIVATOR HDA"/>
    <property type="match status" value="1"/>
</dbReference>
<evidence type="ECO:0000313" key="2">
    <source>
        <dbReference type="EMBL" id="MCU5784582.1"/>
    </source>
</evidence>
<proteinExistence type="predicted"/>
<dbReference type="Gene3D" id="3.40.50.300">
    <property type="entry name" value="P-loop containing nucleotide triphosphate hydrolases"/>
    <property type="match status" value="1"/>
</dbReference>
<dbReference type="PANTHER" id="PTHR30050">
    <property type="entry name" value="CHROMOSOMAL REPLICATION INITIATOR PROTEIN DNAA"/>
    <property type="match status" value="1"/>
</dbReference>
<accession>A0ABT2R478</accession>
<dbReference type="Gene3D" id="1.10.8.60">
    <property type="match status" value="1"/>
</dbReference>
<dbReference type="InterPro" id="IPR017788">
    <property type="entry name" value="Hda"/>
</dbReference>
<dbReference type="SUPFAM" id="SSF52540">
    <property type="entry name" value="P-loop containing nucleoside triphosphate hydrolases"/>
    <property type="match status" value="1"/>
</dbReference>
<gene>
    <name evidence="2" type="ORF">MA04_03882</name>
</gene>
<sequence length="233" mass="25358">MLATMSNQLPLALQLREGHDLDNFHAGDNGLALASVKAAAQGEEHQILLWGGEGQGKSHLLEGAVRHAQALGRSACLLPAKELLPLVPDVFDGMEQFALLALDDVDHFAGQPRWEEALFHLYNRVMAGGGVLLFTASASPAATPWQLPDLATRLAAGPVIRLQPLDEQALTELVVRRAGERGLRINGEAARYLAMRSERSPAALLERLATLDHMALARQRALTIPFIKDVFDW</sequence>
<dbReference type="Proteomes" id="UP001064106">
    <property type="component" value="Unassembled WGS sequence"/>
</dbReference>
<keyword evidence="3" id="KW-1185">Reference proteome</keyword>
<evidence type="ECO:0000313" key="3">
    <source>
        <dbReference type="Proteomes" id="UP001064106"/>
    </source>
</evidence>
<organism evidence="2 3">
    <name type="scientific">Alloalcanivorax balearicus MACL04</name>
    <dbReference type="NCBI Taxonomy" id="1177182"/>
    <lineage>
        <taxon>Bacteria</taxon>
        <taxon>Pseudomonadati</taxon>
        <taxon>Pseudomonadota</taxon>
        <taxon>Gammaproteobacteria</taxon>
        <taxon>Oceanospirillales</taxon>
        <taxon>Alcanivoracaceae</taxon>
        <taxon>Alloalcanivorax</taxon>
    </lineage>
</organism>
<name>A0ABT2R478_9GAMM</name>
<dbReference type="Pfam" id="PF22688">
    <property type="entry name" value="Hda_lid"/>
    <property type="match status" value="1"/>
</dbReference>
<dbReference type="InterPro" id="IPR027417">
    <property type="entry name" value="P-loop_NTPase"/>
</dbReference>
<dbReference type="EMBL" id="ARXS01000034">
    <property type="protein sequence ID" value="MCU5784582.1"/>
    <property type="molecule type" value="Genomic_DNA"/>
</dbReference>
<evidence type="ECO:0000259" key="1">
    <source>
        <dbReference type="Pfam" id="PF22688"/>
    </source>
</evidence>
<reference evidence="2" key="1">
    <citation type="submission" date="2012-09" db="EMBL/GenBank/DDBJ databases">
        <title>Genome Sequence of alkane-degrading Bacterium Alcanivorax balearicus MACL04.</title>
        <authorList>
            <person name="Lai Q."/>
            <person name="Shao Z."/>
        </authorList>
    </citation>
    <scope>NUCLEOTIDE SEQUENCE</scope>
    <source>
        <strain evidence="2">MACL04</strain>
    </source>
</reference>